<name>A0A7Y8Y4F7_9FLAO</name>
<sequence>MTETIHPASFVEALRNETSIAHKKLEQLPVSAAILSRDVTTSDYGRYLRLMHDVVSSLERNVHPLISDVISDIDHRKKADHLKRDLHTIGFEPSENTNDPFIQADLTVPLSLGIAYVVEGSTLGGRFILKNIQQTLGFDENSGATYFAGYGNKTGSMWKTFLEQLTQYATQNSCEKDVIAGANFAFAAIHEHLSD</sequence>
<dbReference type="AlphaFoldDB" id="A0A7Y8Y4F7"/>
<dbReference type="Pfam" id="PF01126">
    <property type="entry name" value="Heme_oxygenase"/>
    <property type="match status" value="1"/>
</dbReference>
<dbReference type="SUPFAM" id="SSF48613">
    <property type="entry name" value="Heme oxygenase-like"/>
    <property type="match status" value="1"/>
</dbReference>
<organism evidence="1 2">
    <name type="scientific">Flavobacterium agri</name>
    <dbReference type="NCBI Taxonomy" id="2743471"/>
    <lineage>
        <taxon>Bacteria</taxon>
        <taxon>Pseudomonadati</taxon>
        <taxon>Bacteroidota</taxon>
        <taxon>Flavobacteriia</taxon>
        <taxon>Flavobacteriales</taxon>
        <taxon>Flavobacteriaceae</taxon>
        <taxon>Flavobacterium</taxon>
    </lineage>
</organism>
<reference evidence="1 2" key="1">
    <citation type="submission" date="2020-07" db="EMBL/GenBank/DDBJ databases">
        <authorList>
            <person name="Sun Q."/>
        </authorList>
    </citation>
    <scope>NUCLEOTIDE SEQUENCE [LARGE SCALE GENOMIC DNA]</scope>
    <source>
        <strain evidence="1 2">MAH-1</strain>
    </source>
</reference>
<protein>
    <submittedName>
        <fullName evidence="1">Biliverdin-producing heme oxygenase</fullName>
    </submittedName>
</protein>
<dbReference type="GO" id="GO:0004392">
    <property type="term" value="F:heme oxygenase (decyclizing) activity"/>
    <property type="evidence" value="ECO:0007669"/>
    <property type="project" value="InterPro"/>
</dbReference>
<evidence type="ECO:0000313" key="2">
    <source>
        <dbReference type="Proteomes" id="UP000535020"/>
    </source>
</evidence>
<gene>
    <name evidence="1" type="ORF">HZF10_14620</name>
</gene>
<dbReference type="InterPro" id="IPR016053">
    <property type="entry name" value="Haem_Oase-like"/>
</dbReference>
<dbReference type="Gene3D" id="1.20.910.10">
    <property type="entry name" value="Heme oxygenase-like"/>
    <property type="match status" value="1"/>
</dbReference>
<proteinExistence type="predicted"/>
<keyword evidence="2" id="KW-1185">Reference proteome</keyword>
<comment type="caution">
    <text evidence="1">The sequence shown here is derived from an EMBL/GenBank/DDBJ whole genome shotgun (WGS) entry which is preliminary data.</text>
</comment>
<dbReference type="EMBL" id="JACBJI010000007">
    <property type="protein sequence ID" value="NYA72160.1"/>
    <property type="molecule type" value="Genomic_DNA"/>
</dbReference>
<dbReference type="Proteomes" id="UP000535020">
    <property type="component" value="Unassembled WGS sequence"/>
</dbReference>
<dbReference type="GO" id="GO:0006788">
    <property type="term" value="P:heme oxidation"/>
    <property type="evidence" value="ECO:0007669"/>
    <property type="project" value="InterPro"/>
</dbReference>
<accession>A0A7Y8Y4F7</accession>
<dbReference type="InterPro" id="IPR016084">
    <property type="entry name" value="Haem_Oase-like_multi-hlx"/>
</dbReference>
<dbReference type="RefSeq" id="WP_176006970.1">
    <property type="nucleotide sequence ID" value="NZ_JABWMI010000018.1"/>
</dbReference>
<dbReference type="CDD" id="cd19166">
    <property type="entry name" value="HemeO-bac"/>
    <property type="match status" value="1"/>
</dbReference>
<evidence type="ECO:0000313" key="1">
    <source>
        <dbReference type="EMBL" id="NYA72160.1"/>
    </source>
</evidence>